<comment type="caution">
    <text evidence="1">The sequence shown here is derived from an EMBL/GenBank/DDBJ whole genome shotgun (WGS) entry which is preliminary data.</text>
</comment>
<protein>
    <submittedName>
        <fullName evidence="1">Uncharacterized protein</fullName>
    </submittedName>
</protein>
<organism evidence="1 2">
    <name type="scientific">Hyalomma asiaticum</name>
    <name type="common">Tick</name>
    <dbReference type="NCBI Taxonomy" id="266040"/>
    <lineage>
        <taxon>Eukaryota</taxon>
        <taxon>Metazoa</taxon>
        <taxon>Ecdysozoa</taxon>
        <taxon>Arthropoda</taxon>
        <taxon>Chelicerata</taxon>
        <taxon>Arachnida</taxon>
        <taxon>Acari</taxon>
        <taxon>Parasitiformes</taxon>
        <taxon>Ixodida</taxon>
        <taxon>Ixodoidea</taxon>
        <taxon>Ixodidae</taxon>
        <taxon>Hyalomminae</taxon>
        <taxon>Hyalomma</taxon>
    </lineage>
</organism>
<dbReference type="EMBL" id="CM023485">
    <property type="protein sequence ID" value="KAH6930513.1"/>
    <property type="molecule type" value="Genomic_DNA"/>
</dbReference>
<keyword evidence="2" id="KW-1185">Reference proteome</keyword>
<reference evidence="1" key="1">
    <citation type="submission" date="2020-05" db="EMBL/GenBank/DDBJ databases">
        <title>Large-scale comparative analyses of tick genomes elucidate their genetic diversity and vector capacities.</title>
        <authorList>
            <person name="Jia N."/>
            <person name="Wang J."/>
            <person name="Shi W."/>
            <person name="Du L."/>
            <person name="Sun Y."/>
            <person name="Zhan W."/>
            <person name="Jiang J."/>
            <person name="Wang Q."/>
            <person name="Zhang B."/>
            <person name="Ji P."/>
            <person name="Sakyi L.B."/>
            <person name="Cui X."/>
            <person name="Yuan T."/>
            <person name="Jiang B."/>
            <person name="Yang W."/>
            <person name="Lam T.T.-Y."/>
            <person name="Chang Q."/>
            <person name="Ding S."/>
            <person name="Wang X."/>
            <person name="Zhu J."/>
            <person name="Ruan X."/>
            <person name="Zhao L."/>
            <person name="Wei J."/>
            <person name="Que T."/>
            <person name="Du C."/>
            <person name="Cheng J."/>
            <person name="Dai P."/>
            <person name="Han X."/>
            <person name="Huang E."/>
            <person name="Gao Y."/>
            <person name="Liu J."/>
            <person name="Shao H."/>
            <person name="Ye R."/>
            <person name="Li L."/>
            <person name="Wei W."/>
            <person name="Wang X."/>
            <person name="Wang C."/>
            <person name="Yang T."/>
            <person name="Huo Q."/>
            <person name="Li W."/>
            <person name="Guo W."/>
            <person name="Chen H."/>
            <person name="Zhou L."/>
            <person name="Ni X."/>
            <person name="Tian J."/>
            <person name="Zhou Y."/>
            <person name="Sheng Y."/>
            <person name="Liu T."/>
            <person name="Pan Y."/>
            <person name="Xia L."/>
            <person name="Li J."/>
            <person name="Zhao F."/>
            <person name="Cao W."/>
        </authorList>
    </citation>
    <scope>NUCLEOTIDE SEQUENCE</scope>
    <source>
        <strain evidence="1">Hyas-2018</strain>
    </source>
</reference>
<accession>A0ACB7SA02</accession>
<evidence type="ECO:0000313" key="2">
    <source>
        <dbReference type="Proteomes" id="UP000821845"/>
    </source>
</evidence>
<gene>
    <name evidence="1" type="ORF">HPB50_014470</name>
</gene>
<proteinExistence type="predicted"/>
<evidence type="ECO:0000313" key="1">
    <source>
        <dbReference type="EMBL" id="KAH6930513.1"/>
    </source>
</evidence>
<name>A0ACB7SA02_HYAAI</name>
<sequence>MNVVRVEGMELLSKELGKEQRWCKIKRNTKKAAPTDGDPATNQPSVAAYTMRAKHYVRKITKASRMPNLPTDGFKIVVRSRNGFNVSNYQKDRIHCCMLNAAGVGRDTAEEDSICVNERRNVIVVSTLSEHRARRNGGICKQRFTDREFEASAYTGAAENTSKRLIRGIPLDEGSADVVKRLEKQPKYKSPYLGKRRQWERSIRQEAEAAYSSSITDDCTEDGAYRRHTPARRGGGDSLTPSRGHRARSRTRSRTRSRIGSRPCSATHRSGSTARMGYAAVAEGGGGSKPSQNHNRKAGKCPDPSPETHQAFLQHKIIFRHTHYSSSTSNNLK</sequence>
<dbReference type="Proteomes" id="UP000821845">
    <property type="component" value="Chromosome 5"/>
</dbReference>